<dbReference type="InterPro" id="IPR018641">
    <property type="entry name" value="Trfase_1_rSAM/seldom-assoc"/>
</dbReference>
<dbReference type="Pfam" id="PF09837">
    <property type="entry name" value="DUF2064"/>
    <property type="match status" value="1"/>
</dbReference>
<proteinExistence type="predicted"/>
<dbReference type="PANTHER" id="PTHR36529:SF1">
    <property type="entry name" value="GLYCOSYLTRANSFERASE"/>
    <property type="match status" value="1"/>
</dbReference>
<dbReference type="Proteomes" id="UP000005713">
    <property type="component" value="Unassembled WGS sequence"/>
</dbReference>
<sequence length="188" mass="20742">MVKEPRPGRVKTRLGREIGHVAAAWWFRHQARRLLRRVQDPRWRIVLSVSPDREGMLSRVWPGHLARMPQGTGDLGVRMARALRSCAGPACLIGADIPAVDRAAVARCFALLGHHDAVFGPAQDGGFWLIGVHRPARLPKGFFCNVRWSSEHALADASDTLPGWRIAHGDLLSDVDCAADLKAQARRA</sequence>
<name>A3KAC0_SAGS3</name>
<evidence type="ECO:0008006" key="3">
    <source>
        <dbReference type="Google" id="ProtNLM"/>
    </source>
</evidence>
<dbReference type="OrthoDB" id="9798250at2"/>
<organism evidence="1 2">
    <name type="scientific">Sagittula stellata (strain ATCC 700073 / DSM 11524 / E-37)</name>
    <dbReference type="NCBI Taxonomy" id="388399"/>
    <lineage>
        <taxon>Bacteria</taxon>
        <taxon>Pseudomonadati</taxon>
        <taxon>Pseudomonadota</taxon>
        <taxon>Alphaproteobacteria</taxon>
        <taxon>Rhodobacterales</taxon>
        <taxon>Roseobacteraceae</taxon>
        <taxon>Sagittula</taxon>
    </lineage>
</organism>
<protein>
    <recommendedName>
        <fullName evidence="3">Glycosyltransferase</fullName>
    </recommendedName>
</protein>
<keyword evidence="2" id="KW-1185">Reference proteome</keyword>
<comment type="caution">
    <text evidence="1">The sequence shown here is derived from an EMBL/GenBank/DDBJ whole genome shotgun (WGS) entry which is preliminary data.</text>
</comment>
<dbReference type="RefSeq" id="WP_005863594.1">
    <property type="nucleotide sequence ID" value="NZ_AAYA01000021.1"/>
</dbReference>
<dbReference type="EMBL" id="AAYA01000021">
    <property type="protein sequence ID" value="EBA05911.1"/>
    <property type="molecule type" value="Genomic_DNA"/>
</dbReference>
<dbReference type="SUPFAM" id="SSF53448">
    <property type="entry name" value="Nucleotide-diphospho-sugar transferases"/>
    <property type="match status" value="1"/>
</dbReference>
<gene>
    <name evidence="1" type="ORF">SSE37_15843</name>
</gene>
<dbReference type="Gene3D" id="3.90.550.10">
    <property type="entry name" value="Spore Coat Polysaccharide Biosynthesis Protein SpsA, Chain A"/>
    <property type="match status" value="1"/>
</dbReference>
<dbReference type="eggNOG" id="COG3222">
    <property type="taxonomic scope" value="Bacteria"/>
</dbReference>
<evidence type="ECO:0000313" key="2">
    <source>
        <dbReference type="Proteomes" id="UP000005713"/>
    </source>
</evidence>
<reference evidence="1 2" key="1">
    <citation type="submission" date="2006-06" db="EMBL/GenBank/DDBJ databases">
        <authorList>
            <person name="Moran M.A."/>
            <person name="Ferriera S."/>
            <person name="Johnson J."/>
            <person name="Kravitz S."/>
            <person name="Beeson K."/>
            <person name="Sutton G."/>
            <person name="Rogers Y.-H."/>
            <person name="Friedman R."/>
            <person name="Frazier M."/>
            <person name="Venter J.C."/>
        </authorList>
    </citation>
    <scope>NUCLEOTIDE SEQUENCE [LARGE SCALE GENOMIC DNA]</scope>
    <source>
        <strain evidence="1 2">E-37</strain>
    </source>
</reference>
<dbReference type="InterPro" id="IPR029044">
    <property type="entry name" value="Nucleotide-diphossugar_trans"/>
</dbReference>
<accession>A3KAC0</accession>
<dbReference type="AlphaFoldDB" id="A3KAC0"/>
<evidence type="ECO:0000313" key="1">
    <source>
        <dbReference type="EMBL" id="EBA05911.1"/>
    </source>
</evidence>
<dbReference type="PANTHER" id="PTHR36529">
    <property type="entry name" value="SLL1095 PROTEIN"/>
    <property type="match status" value="1"/>
</dbReference>